<dbReference type="GO" id="GO:0005829">
    <property type="term" value="C:cytosol"/>
    <property type="evidence" value="ECO:0007669"/>
    <property type="project" value="TreeGrafter"/>
</dbReference>
<keyword evidence="4" id="KW-0808">Transferase</keyword>
<evidence type="ECO:0000256" key="2">
    <source>
        <dbReference type="ARBA" id="ARBA00006330"/>
    </source>
</evidence>
<sequence>MATSDPLPSSPSAHSPNNTSRTVPLTELPETSQIILSNKPRLINVTHQIPYTGTLVPRNSSSSFNASPAAATATSSGTEPITGSGSESGLGLGPSIANRRASSITSLTSRQSGEVEVEWVFQQRRGHSALYSGIQSLRQELDTIQIGWVGELADQDGYVIPCKNLTESHKQTLKDLFWDKEKVVPIFLDDSRAMGHYEGYCKSVLWPLFHYILWNQATNGRTEKRNWDDYVFVNQQFADTIVEQYQQGDIIWIHDYHLLLVPHMVRQKLPGAAISVFIHAPFPSSEIFRCLPKRVEILNGLLGANQIGFQTYAYARHFISCCTRVNGYESTPRGVDAMGSTVWVGTFPIGIDAERVERQCKSSGVLPKMDAIRKTYKGTRIIVGRDKLDLVKGVQQKLQAFEKFLSDYPELHGQVVLIQVTSPPLVENPKLEAKVAEMVAHINGTYGSLNFTPVHHYHQHIDRDEYYALLSVADIGLITSVRDGMNTTSLEYIMCQSENHGPLILSEFTGTAGSLSGAMLVNPWDYQGVAKTIYDALNLSEEDKRDRHAQLHKHVLRHTAQFWAKSFIEELTLHASTWDQSTPTPYLDHDNIIDQYHKAKKRLLMFDYDGTLTPIRKTPGAAVPQEHMLKALSALAADPKNIVWIISGRDQQVLEEWLGHVEGLGFSAEHGSFMRQPGSTKWSNLTETLDMSWKNDVTEIFAYYTERTQGSFIEHKRSSITWHYRMADPEFGAFQAKECQNHLENAVLSKLPVEILVGKKNLEARPTIVNKGEIVKRLLSQHPDVEFVLCAGDDKTDEDMFRAMAGSNNAHNSRKDSSTVIESYKETHATETEAKSSEVTNDSFVSQDGSKMATTSDDASSTSSASSIRTDSSLSSQSALSSHSNSISGHFSITIGHALKKTLADWHVTSPEELIRVLGILSGTIDN</sequence>
<name>A0A1Y2GRT2_9FUNG</name>
<feature type="compositionally biased region" description="Basic and acidic residues" evidence="3">
    <location>
        <begin position="826"/>
        <end position="836"/>
    </location>
</feature>
<evidence type="ECO:0000313" key="4">
    <source>
        <dbReference type="EMBL" id="ORZ17604.1"/>
    </source>
</evidence>
<evidence type="ECO:0000313" key="5">
    <source>
        <dbReference type="Proteomes" id="UP000193648"/>
    </source>
</evidence>
<dbReference type="Gene3D" id="3.40.50.2000">
    <property type="entry name" value="Glycogen Phosphorylase B"/>
    <property type="match status" value="2"/>
</dbReference>
<reference evidence="4 5" key="1">
    <citation type="submission" date="2016-07" db="EMBL/GenBank/DDBJ databases">
        <title>Pervasive Adenine N6-methylation of Active Genes in Fungi.</title>
        <authorList>
            <consortium name="DOE Joint Genome Institute"/>
            <person name="Mondo S.J."/>
            <person name="Dannebaum R.O."/>
            <person name="Kuo R.C."/>
            <person name="Labutti K."/>
            <person name="Haridas S."/>
            <person name="Kuo A."/>
            <person name="Salamov A."/>
            <person name="Ahrendt S.R."/>
            <person name="Lipzen A."/>
            <person name="Sullivan W."/>
            <person name="Andreopoulos W.B."/>
            <person name="Clum A."/>
            <person name="Lindquist E."/>
            <person name="Daum C."/>
            <person name="Ramamoorthy G.K."/>
            <person name="Gryganskyi A."/>
            <person name="Culley D."/>
            <person name="Magnuson J.K."/>
            <person name="James T.Y."/>
            <person name="O'Malley M.A."/>
            <person name="Stajich J.E."/>
            <person name="Spatafora J.W."/>
            <person name="Visel A."/>
            <person name="Grigoriev I.V."/>
        </authorList>
    </citation>
    <scope>NUCLEOTIDE SEQUENCE [LARGE SCALE GENOMIC DNA]</scope>
    <source>
        <strain evidence="4 5">NRRL 3116</strain>
    </source>
</reference>
<dbReference type="InterPro" id="IPR023214">
    <property type="entry name" value="HAD_sf"/>
</dbReference>
<dbReference type="GeneID" id="33571924"/>
<dbReference type="NCBIfam" id="TIGR01484">
    <property type="entry name" value="HAD-SF-IIB"/>
    <property type="match status" value="1"/>
</dbReference>
<evidence type="ECO:0000256" key="3">
    <source>
        <dbReference type="SAM" id="MobiDB-lite"/>
    </source>
</evidence>
<dbReference type="NCBIfam" id="TIGR00685">
    <property type="entry name" value="T6PP"/>
    <property type="match status" value="1"/>
</dbReference>
<dbReference type="Gene3D" id="3.30.70.1020">
    <property type="entry name" value="Trehalose-6-phosphate phosphatase related protein, domain 2"/>
    <property type="match status" value="1"/>
</dbReference>
<accession>A0A1Y2GRT2</accession>
<feature type="region of interest" description="Disordered" evidence="3">
    <location>
        <begin position="57"/>
        <end position="95"/>
    </location>
</feature>
<dbReference type="RefSeq" id="XP_021881991.1">
    <property type="nucleotide sequence ID" value="XM_022030081.1"/>
</dbReference>
<proteinExistence type="inferred from homology"/>
<feature type="compositionally biased region" description="Low complexity" evidence="3">
    <location>
        <begin position="59"/>
        <end position="76"/>
    </location>
</feature>
<dbReference type="CDD" id="cd03788">
    <property type="entry name" value="GT20_TPS"/>
    <property type="match status" value="1"/>
</dbReference>
<keyword evidence="5" id="KW-1185">Reference proteome</keyword>
<dbReference type="FunCoup" id="A0A1Y2GRT2">
    <property type="interactions" value="53"/>
</dbReference>
<feature type="region of interest" description="Disordered" evidence="3">
    <location>
        <begin position="826"/>
        <end position="872"/>
    </location>
</feature>
<dbReference type="GO" id="GO:0003825">
    <property type="term" value="F:alpha,alpha-trehalose-phosphate synthase (UDP-forming) activity"/>
    <property type="evidence" value="ECO:0007669"/>
    <property type="project" value="TreeGrafter"/>
</dbReference>
<comment type="similarity">
    <text evidence="1">In the N-terminal section; belongs to the glycosyltransferase 20 family.</text>
</comment>
<dbReference type="InterPro" id="IPR003337">
    <property type="entry name" value="Trehalose_PPase"/>
</dbReference>
<dbReference type="Gene3D" id="3.40.50.1000">
    <property type="entry name" value="HAD superfamily/HAD-like"/>
    <property type="match status" value="1"/>
</dbReference>
<evidence type="ECO:0000256" key="1">
    <source>
        <dbReference type="ARBA" id="ARBA00005409"/>
    </source>
</evidence>
<dbReference type="AlphaFoldDB" id="A0A1Y2GRT2"/>
<dbReference type="InterPro" id="IPR006379">
    <property type="entry name" value="HAD-SF_hydro_IIB"/>
</dbReference>
<dbReference type="Pfam" id="PF02358">
    <property type="entry name" value="Trehalose_PPase"/>
    <property type="match status" value="1"/>
</dbReference>
<dbReference type="Pfam" id="PF00982">
    <property type="entry name" value="Glyco_transf_20"/>
    <property type="match status" value="1"/>
</dbReference>
<feature type="region of interest" description="Disordered" evidence="3">
    <location>
        <begin position="1"/>
        <end position="26"/>
    </location>
</feature>
<dbReference type="PANTHER" id="PTHR10788:SF123">
    <property type="entry name" value="TREHALOSE-PHOSPHATASE"/>
    <property type="match status" value="1"/>
</dbReference>
<organism evidence="4 5">
    <name type="scientific">Lobosporangium transversale</name>
    <dbReference type="NCBI Taxonomy" id="64571"/>
    <lineage>
        <taxon>Eukaryota</taxon>
        <taxon>Fungi</taxon>
        <taxon>Fungi incertae sedis</taxon>
        <taxon>Mucoromycota</taxon>
        <taxon>Mortierellomycotina</taxon>
        <taxon>Mortierellomycetes</taxon>
        <taxon>Mortierellales</taxon>
        <taxon>Mortierellaceae</taxon>
        <taxon>Lobosporangium</taxon>
    </lineage>
</organism>
<dbReference type="GO" id="GO:0004805">
    <property type="term" value="F:trehalose-phosphatase activity"/>
    <property type="evidence" value="ECO:0007669"/>
    <property type="project" value="TreeGrafter"/>
</dbReference>
<dbReference type="NCBIfam" id="NF011071">
    <property type="entry name" value="PRK14501.1"/>
    <property type="match status" value="1"/>
</dbReference>
<dbReference type="OrthoDB" id="755951at2759"/>
<gene>
    <name evidence="4" type="ORF">BCR41DRAFT_421807</name>
</gene>
<dbReference type="FunFam" id="3.30.70.1020:FF:000002">
    <property type="entry name" value="Trehalose-6-phosphate synthase 2"/>
    <property type="match status" value="1"/>
</dbReference>
<dbReference type="InterPro" id="IPR036412">
    <property type="entry name" value="HAD-like_sf"/>
</dbReference>
<dbReference type="SUPFAM" id="SSF56784">
    <property type="entry name" value="HAD-like"/>
    <property type="match status" value="1"/>
</dbReference>
<dbReference type="InterPro" id="IPR001830">
    <property type="entry name" value="Glyco_trans_20"/>
</dbReference>
<feature type="compositionally biased region" description="Polar residues" evidence="3">
    <location>
        <begin position="837"/>
        <end position="849"/>
    </location>
</feature>
<comment type="similarity">
    <text evidence="2">In the C-terminal section; belongs to the trehalose phosphatase family.</text>
</comment>
<dbReference type="SUPFAM" id="SSF53756">
    <property type="entry name" value="UDP-Glycosyltransferase/glycogen phosphorylase"/>
    <property type="match status" value="1"/>
</dbReference>
<dbReference type="Proteomes" id="UP000193648">
    <property type="component" value="Unassembled WGS sequence"/>
</dbReference>
<comment type="caution">
    <text evidence="4">The sequence shown here is derived from an EMBL/GenBank/DDBJ whole genome shotgun (WGS) entry which is preliminary data.</text>
</comment>
<feature type="compositionally biased region" description="Low complexity" evidence="3">
    <location>
        <begin position="850"/>
        <end position="872"/>
    </location>
</feature>
<dbReference type="InParanoid" id="A0A1Y2GRT2"/>
<dbReference type="STRING" id="64571.A0A1Y2GRT2"/>
<dbReference type="PANTHER" id="PTHR10788">
    <property type="entry name" value="TREHALOSE-6-PHOSPHATE SYNTHASE"/>
    <property type="match status" value="1"/>
</dbReference>
<dbReference type="EMBL" id="MCFF01000016">
    <property type="protein sequence ID" value="ORZ17604.1"/>
    <property type="molecule type" value="Genomic_DNA"/>
</dbReference>
<dbReference type="GO" id="GO:0005946">
    <property type="term" value="C:alpha,alpha-trehalose-phosphate synthase complex (UDP-forming)"/>
    <property type="evidence" value="ECO:0007669"/>
    <property type="project" value="TreeGrafter"/>
</dbReference>
<dbReference type="FunFam" id="3.40.50.2000:FF:000036">
    <property type="entry name" value="Alpha,alpha-trehalose-phosphate synthase subunit Tps2"/>
    <property type="match status" value="1"/>
</dbReference>
<dbReference type="CDD" id="cd01627">
    <property type="entry name" value="HAD_TPP"/>
    <property type="match status" value="1"/>
</dbReference>
<protein>
    <submittedName>
        <fullName evidence="4">Glycosyltransferase family 20-domain-containing protein</fullName>
    </submittedName>
</protein>
<dbReference type="GO" id="GO:0005992">
    <property type="term" value="P:trehalose biosynthetic process"/>
    <property type="evidence" value="ECO:0007669"/>
    <property type="project" value="InterPro"/>
</dbReference>